<sequence length="314" mass="36570">MRLLENPTEDNCITFLEVFRDQFPEKSTEDKVSCEAEMAKLLQGENDLTEYYQLGVKILRWLSIKDQVATTPTMEKWIRGLGRARTRTKLIEVSDELPTLTSAYHKALNIEKAELELKKDKQVREKEKEIVWLRKCARLERLLEAISGLVDRAVQGVQRTRRYSGMYCHEGYASQVYALTFFLRAWKRTFLLNPNRGPQYTPQYHIGRPLSQLLDRRSSIRNELFTPFYPGPSRRMTLRFRPLFGGAFKIQIEVSKLILDLRGLNASGTVSRFPLLYGQADQLITFLVVWFRCFLLFPGQEGQMVPGIRRPELL</sequence>
<protein>
    <recommendedName>
        <fullName evidence="3">Retrotransposon gag domain-containing protein</fullName>
    </recommendedName>
</protein>
<dbReference type="VEuPathDB" id="FungiDB:HCDG_01565"/>
<gene>
    <name evidence="1" type="ORF">HCDG_01565</name>
</gene>
<dbReference type="OMA" id="NCITFLE"/>
<reference evidence="2" key="1">
    <citation type="submission" date="2009-05" db="EMBL/GenBank/DDBJ databases">
        <title>The genome sequence of Ajellomyces capsulatus strain H143.</title>
        <authorList>
            <person name="Champion M."/>
            <person name="Cuomo C.A."/>
            <person name="Ma L.-J."/>
            <person name="Henn M.R."/>
            <person name="Sil A."/>
            <person name="Goldman B."/>
            <person name="Young S.K."/>
            <person name="Kodira C.D."/>
            <person name="Zeng Q."/>
            <person name="Koehrsen M."/>
            <person name="Alvarado L."/>
            <person name="Berlin A.M."/>
            <person name="Borenstein D."/>
            <person name="Chen Z."/>
            <person name="Engels R."/>
            <person name="Freedman E."/>
            <person name="Gellesch M."/>
            <person name="Goldberg J."/>
            <person name="Griggs A."/>
            <person name="Gujja S."/>
            <person name="Heiman D.I."/>
            <person name="Hepburn T.A."/>
            <person name="Howarth C."/>
            <person name="Jen D."/>
            <person name="Larson L."/>
            <person name="Lewis B."/>
            <person name="Mehta T."/>
            <person name="Park D."/>
            <person name="Pearson M."/>
            <person name="Roberts A."/>
            <person name="Saif S."/>
            <person name="Shea T.D."/>
            <person name="Shenoy N."/>
            <person name="Sisk P."/>
            <person name="Stolte C."/>
            <person name="Sykes S."/>
            <person name="Walk T."/>
            <person name="White J."/>
            <person name="Yandava C."/>
            <person name="Klein B."/>
            <person name="McEwen J.G."/>
            <person name="Puccia R."/>
            <person name="Goldman G.H."/>
            <person name="Felipe M.S."/>
            <person name="Nino-Vega G."/>
            <person name="San-Blas G."/>
            <person name="Taylor J.W."/>
            <person name="Mendoza L."/>
            <person name="Galagan J.E."/>
            <person name="Nusbaum C."/>
            <person name="Birren B.W."/>
        </authorList>
    </citation>
    <scope>NUCLEOTIDE SEQUENCE [LARGE SCALE GENOMIC DNA]</scope>
    <source>
        <strain evidence="2">H143</strain>
    </source>
</reference>
<dbReference type="EMBL" id="GG692420">
    <property type="protein sequence ID" value="EER43535.1"/>
    <property type="molecule type" value="Genomic_DNA"/>
</dbReference>
<evidence type="ECO:0008006" key="3">
    <source>
        <dbReference type="Google" id="ProtNLM"/>
    </source>
</evidence>
<proteinExistence type="predicted"/>
<evidence type="ECO:0000313" key="1">
    <source>
        <dbReference type="EMBL" id="EER43535.1"/>
    </source>
</evidence>
<evidence type="ECO:0000313" key="2">
    <source>
        <dbReference type="Proteomes" id="UP000002624"/>
    </source>
</evidence>
<dbReference type="OrthoDB" id="4188610at2759"/>
<name>C6H804_AJECH</name>
<accession>C6H804</accession>
<dbReference type="STRING" id="544712.C6H804"/>
<dbReference type="HOGENOM" id="CLU_885578_0_0_1"/>
<dbReference type="Proteomes" id="UP000002624">
    <property type="component" value="Unassembled WGS sequence"/>
</dbReference>
<dbReference type="AlphaFoldDB" id="C6H804"/>
<organism evidence="1 2">
    <name type="scientific">Ajellomyces capsulatus (strain H143)</name>
    <name type="common">Darling's disease fungus</name>
    <name type="synonym">Histoplasma capsulatum</name>
    <dbReference type="NCBI Taxonomy" id="544712"/>
    <lineage>
        <taxon>Eukaryota</taxon>
        <taxon>Fungi</taxon>
        <taxon>Dikarya</taxon>
        <taxon>Ascomycota</taxon>
        <taxon>Pezizomycotina</taxon>
        <taxon>Eurotiomycetes</taxon>
        <taxon>Eurotiomycetidae</taxon>
        <taxon>Onygenales</taxon>
        <taxon>Ajellomycetaceae</taxon>
        <taxon>Histoplasma</taxon>
    </lineage>
</organism>